<dbReference type="OrthoDB" id="2293521at2"/>
<evidence type="ECO:0000313" key="3">
    <source>
        <dbReference type="EMBL" id="PSJ62022.1"/>
    </source>
</evidence>
<gene>
    <name evidence="3" type="ORF">C7I85_06710</name>
</gene>
<dbReference type="InterPro" id="IPR005545">
    <property type="entry name" value="YCII"/>
</dbReference>
<protein>
    <recommendedName>
        <fullName evidence="2">YCII-related domain-containing protein</fullName>
    </recommendedName>
</protein>
<proteinExistence type="inferred from homology"/>
<dbReference type="NCBIfam" id="NF009502">
    <property type="entry name" value="PRK12863.1-1"/>
    <property type="match status" value="1"/>
</dbReference>
<dbReference type="PANTHER" id="PTHR33606:SF3">
    <property type="entry name" value="PROTEIN YCII"/>
    <property type="match status" value="1"/>
</dbReference>
<feature type="domain" description="YCII-related" evidence="2">
    <location>
        <begin position="1"/>
        <end position="89"/>
    </location>
</feature>
<comment type="caution">
    <text evidence="3">The sequence shown here is derived from an EMBL/GenBank/DDBJ whole genome shotgun (WGS) entry which is preliminary data.</text>
</comment>
<organism evidence="3 4">
    <name type="scientific">Pseudaminobacter soli</name>
    <name type="common">ex Li et al. 2025</name>
    <dbReference type="NCBI Taxonomy" id="1295366"/>
    <lineage>
        <taxon>Bacteria</taxon>
        <taxon>Pseudomonadati</taxon>
        <taxon>Pseudomonadota</taxon>
        <taxon>Alphaproteobacteria</taxon>
        <taxon>Hyphomicrobiales</taxon>
        <taxon>Phyllobacteriaceae</taxon>
        <taxon>Pseudaminobacter</taxon>
    </lineage>
</organism>
<dbReference type="InterPro" id="IPR011008">
    <property type="entry name" value="Dimeric_a/b-barrel"/>
</dbReference>
<evidence type="ECO:0000313" key="4">
    <source>
        <dbReference type="Proteomes" id="UP000240653"/>
    </source>
</evidence>
<dbReference type="InterPro" id="IPR051807">
    <property type="entry name" value="Sec-metab_biosynth-assoc"/>
</dbReference>
<dbReference type="SUPFAM" id="SSF54909">
    <property type="entry name" value="Dimeric alpha+beta barrel"/>
    <property type="match status" value="1"/>
</dbReference>
<dbReference type="NCBIfam" id="NF009507">
    <property type="entry name" value="PRK12865.1"/>
    <property type="match status" value="1"/>
</dbReference>
<dbReference type="PANTHER" id="PTHR33606">
    <property type="entry name" value="PROTEIN YCII"/>
    <property type="match status" value="1"/>
</dbReference>
<dbReference type="AlphaFoldDB" id="A0A2P7SHP9"/>
<accession>A0A2P7SHP9</accession>
<sequence length="98" mass="10704">MLFAFICKDKTDHLQLRLDVRPDHVTFLNGLNAEGTLKFAGPFLDNDGKPCGSLVVVEAADKKAAADLAAKDPYAKAGLFESVEIRPWNWVFNNPASA</sequence>
<dbReference type="Gene3D" id="3.30.70.1060">
    <property type="entry name" value="Dimeric alpha+beta barrel"/>
    <property type="match status" value="1"/>
</dbReference>
<dbReference type="Proteomes" id="UP000240653">
    <property type="component" value="Unassembled WGS sequence"/>
</dbReference>
<evidence type="ECO:0000256" key="1">
    <source>
        <dbReference type="ARBA" id="ARBA00007689"/>
    </source>
</evidence>
<keyword evidence="4" id="KW-1185">Reference proteome</keyword>
<dbReference type="RefSeq" id="WP_106723197.1">
    <property type="nucleotide sequence ID" value="NZ_PXYL01000003.1"/>
</dbReference>
<comment type="similarity">
    <text evidence="1">Belongs to the YciI family.</text>
</comment>
<dbReference type="EMBL" id="PXYL01000003">
    <property type="protein sequence ID" value="PSJ62022.1"/>
    <property type="molecule type" value="Genomic_DNA"/>
</dbReference>
<name>A0A2P7SHP9_9HYPH</name>
<dbReference type="Pfam" id="PF03795">
    <property type="entry name" value="YCII"/>
    <property type="match status" value="1"/>
</dbReference>
<reference evidence="3 4" key="1">
    <citation type="submission" date="2018-03" db="EMBL/GenBank/DDBJ databases">
        <title>The draft genome of Mesorhizobium soli JCM 19897.</title>
        <authorList>
            <person name="Li L."/>
            <person name="Liu L."/>
            <person name="Liang L."/>
            <person name="Wang T."/>
            <person name="Zhang X."/>
        </authorList>
    </citation>
    <scope>NUCLEOTIDE SEQUENCE [LARGE SCALE GENOMIC DNA]</scope>
    <source>
        <strain evidence="3 4">JCM 19897</strain>
    </source>
</reference>
<evidence type="ECO:0000259" key="2">
    <source>
        <dbReference type="Pfam" id="PF03795"/>
    </source>
</evidence>